<keyword evidence="7" id="KW-1185">Reference proteome</keyword>
<accession>A0ABN2TPY0</accession>
<dbReference type="Proteomes" id="UP001500751">
    <property type="component" value="Unassembled WGS sequence"/>
</dbReference>
<name>A0ABN2TPY0_9ACTN</name>
<dbReference type="Gene3D" id="3.40.109.10">
    <property type="entry name" value="NADH Oxidase"/>
    <property type="match status" value="1"/>
</dbReference>
<evidence type="ECO:0000313" key="7">
    <source>
        <dbReference type="Proteomes" id="UP001500751"/>
    </source>
</evidence>
<keyword evidence="1" id="KW-0285">Flavoprotein</keyword>
<keyword evidence="2" id="KW-0288">FMN</keyword>
<dbReference type="InterPro" id="IPR000415">
    <property type="entry name" value="Nitroreductase-like"/>
</dbReference>
<feature type="compositionally biased region" description="Basic and acidic residues" evidence="4">
    <location>
        <begin position="273"/>
        <end position="295"/>
    </location>
</feature>
<evidence type="ECO:0000313" key="6">
    <source>
        <dbReference type="EMBL" id="GAA2015757.1"/>
    </source>
</evidence>
<gene>
    <name evidence="6" type="ORF">GCM10009839_08890</name>
</gene>
<dbReference type="InterPro" id="IPR029479">
    <property type="entry name" value="Nitroreductase"/>
</dbReference>
<dbReference type="EMBL" id="BAAAQN010000004">
    <property type="protein sequence ID" value="GAA2015757.1"/>
    <property type="molecule type" value="Genomic_DNA"/>
</dbReference>
<organism evidence="6 7">
    <name type="scientific">Catenulispora yoronensis</name>
    <dbReference type="NCBI Taxonomy" id="450799"/>
    <lineage>
        <taxon>Bacteria</taxon>
        <taxon>Bacillati</taxon>
        <taxon>Actinomycetota</taxon>
        <taxon>Actinomycetes</taxon>
        <taxon>Catenulisporales</taxon>
        <taxon>Catenulisporaceae</taxon>
        <taxon>Catenulispora</taxon>
    </lineage>
</organism>
<feature type="compositionally biased region" description="Pro residues" evidence="4">
    <location>
        <begin position="227"/>
        <end position="261"/>
    </location>
</feature>
<evidence type="ECO:0000256" key="2">
    <source>
        <dbReference type="ARBA" id="ARBA00022643"/>
    </source>
</evidence>
<comment type="caution">
    <text evidence="6">The sequence shown here is derived from an EMBL/GenBank/DDBJ whole genome shotgun (WGS) entry which is preliminary data.</text>
</comment>
<dbReference type="CDD" id="cd02136">
    <property type="entry name" value="PnbA_NfnB-like"/>
    <property type="match status" value="1"/>
</dbReference>
<keyword evidence="3" id="KW-0560">Oxidoreductase</keyword>
<evidence type="ECO:0000256" key="3">
    <source>
        <dbReference type="ARBA" id="ARBA00023002"/>
    </source>
</evidence>
<protein>
    <recommendedName>
        <fullName evidence="5">Nitroreductase domain-containing protein</fullName>
    </recommendedName>
</protein>
<reference evidence="6 7" key="1">
    <citation type="journal article" date="2019" name="Int. J. Syst. Evol. Microbiol.">
        <title>The Global Catalogue of Microorganisms (GCM) 10K type strain sequencing project: providing services to taxonomists for standard genome sequencing and annotation.</title>
        <authorList>
            <consortium name="The Broad Institute Genomics Platform"/>
            <consortium name="The Broad Institute Genome Sequencing Center for Infectious Disease"/>
            <person name="Wu L."/>
            <person name="Ma J."/>
        </authorList>
    </citation>
    <scope>NUCLEOTIDE SEQUENCE [LARGE SCALE GENOMIC DNA]</scope>
    <source>
        <strain evidence="6 7">JCM 16014</strain>
    </source>
</reference>
<evidence type="ECO:0000256" key="4">
    <source>
        <dbReference type="SAM" id="MobiDB-lite"/>
    </source>
</evidence>
<dbReference type="PANTHER" id="PTHR23026:SF90">
    <property type="entry name" value="IODOTYROSINE DEIODINASE 1"/>
    <property type="match status" value="1"/>
</dbReference>
<proteinExistence type="predicted"/>
<dbReference type="PANTHER" id="PTHR23026">
    <property type="entry name" value="NADPH NITROREDUCTASE"/>
    <property type="match status" value="1"/>
</dbReference>
<sequence length="295" mass="31955">MYEAVDTRRSVRAFSDRPVPREALDRVLAAAARTPSSGNVQPWRLYVVSGEPLAEVKRRATLRARAGDPGDEREYPMYPEEMGAPYSERMAAAAAQRYRALVIERDDPLRPRKIGVLNSGAFGAPVVLFCYVDRVMGPGQWADAGMYLQTVMLLLRAEGLHSCPQVMWTMYRKTVSEIVGADDGLVLVCGVAVGYERPDVPALRTGRAEVGETVRFVDALPASALPAPSPQSPSPQIPSPQIPSPQSPSPQSPSPQLPSPLPSATAAPPAALPHDHDRARRVVDHLPADRAQDEA</sequence>
<evidence type="ECO:0000256" key="1">
    <source>
        <dbReference type="ARBA" id="ARBA00022630"/>
    </source>
</evidence>
<evidence type="ECO:0000259" key="5">
    <source>
        <dbReference type="Pfam" id="PF00881"/>
    </source>
</evidence>
<feature type="domain" description="Nitroreductase" evidence="5">
    <location>
        <begin position="6"/>
        <end position="195"/>
    </location>
</feature>
<dbReference type="Pfam" id="PF00881">
    <property type="entry name" value="Nitroreductase"/>
    <property type="match status" value="1"/>
</dbReference>
<dbReference type="SUPFAM" id="SSF55469">
    <property type="entry name" value="FMN-dependent nitroreductase-like"/>
    <property type="match status" value="1"/>
</dbReference>
<dbReference type="InterPro" id="IPR050627">
    <property type="entry name" value="Nitroreductase/BluB"/>
</dbReference>
<feature type="region of interest" description="Disordered" evidence="4">
    <location>
        <begin position="223"/>
        <end position="295"/>
    </location>
</feature>